<dbReference type="EMBL" id="LT828648">
    <property type="protein sequence ID" value="SLM47496.1"/>
    <property type="molecule type" value="Genomic_DNA"/>
</dbReference>
<keyword evidence="4" id="KW-1185">Reference proteome</keyword>
<feature type="transmembrane region" description="Helical" evidence="2">
    <location>
        <begin position="69"/>
        <end position="91"/>
    </location>
</feature>
<organism evidence="3 4">
    <name type="scientific">Nitrospira japonica</name>
    <dbReference type="NCBI Taxonomy" id="1325564"/>
    <lineage>
        <taxon>Bacteria</taxon>
        <taxon>Pseudomonadati</taxon>
        <taxon>Nitrospirota</taxon>
        <taxon>Nitrospiria</taxon>
        <taxon>Nitrospirales</taxon>
        <taxon>Nitrospiraceae</taxon>
        <taxon>Nitrospira</taxon>
    </lineage>
</organism>
<sequence>MNCYSSSLTAFPVSFRSKLMTLTMVLAFWVVAVVAPAWSQEATPPPPSSEGGNASSAGIGVLSGLSTLLYLPVKTAFAIGGGVVGGLAYVFSGGNEHAAKSIWTTSMYGTYVITPEHLRGDKPIRFLGVADTGDASTQATTPAMDSAPAVEPVR</sequence>
<keyword evidence="2" id="KW-0472">Membrane</keyword>
<evidence type="ECO:0000313" key="4">
    <source>
        <dbReference type="Proteomes" id="UP000192042"/>
    </source>
</evidence>
<proteinExistence type="predicted"/>
<dbReference type="KEGG" id="nja:NSJP_1324"/>
<dbReference type="STRING" id="1325564.NSJP_1324"/>
<reference evidence="3 4" key="1">
    <citation type="submission" date="2017-03" db="EMBL/GenBank/DDBJ databases">
        <authorList>
            <person name="Afonso C.L."/>
            <person name="Miller P.J."/>
            <person name="Scott M.A."/>
            <person name="Spackman E."/>
            <person name="Goraichik I."/>
            <person name="Dimitrov K.M."/>
            <person name="Suarez D.L."/>
            <person name="Swayne D.E."/>
        </authorList>
    </citation>
    <scope>NUCLEOTIDE SEQUENCE [LARGE SCALE GENOMIC DNA]</scope>
    <source>
        <strain evidence="3">Genome sequencing of Nitrospira japonica strain NJ11</strain>
    </source>
</reference>
<evidence type="ECO:0000256" key="2">
    <source>
        <dbReference type="SAM" id="Phobius"/>
    </source>
</evidence>
<feature type="region of interest" description="Disordered" evidence="1">
    <location>
        <begin position="135"/>
        <end position="154"/>
    </location>
</feature>
<gene>
    <name evidence="3" type="ORF">NSJP_1324</name>
</gene>
<accession>A0A1W1I3B4</accession>
<keyword evidence="2" id="KW-1133">Transmembrane helix</keyword>
<evidence type="ECO:0008006" key="5">
    <source>
        <dbReference type="Google" id="ProtNLM"/>
    </source>
</evidence>
<evidence type="ECO:0000313" key="3">
    <source>
        <dbReference type="EMBL" id="SLM47496.1"/>
    </source>
</evidence>
<evidence type="ECO:0000256" key="1">
    <source>
        <dbReference type="SAM" id="MobiDB-lite"/>
    </source>
</evidence>
<name>A0A1W1I3B4_9BACT</name>
<dbReference type="Proteomes" id="UP000192042">
    <property type="component" value="Chromosome I"/>
</dbReference>
<keyword evidence="2" id="KW-0812">Transmembrane</keyword>
<dbReference type="AlphaFoldDB" id="A0A1W1I3B4"/>
<protein>
    <recommendedName>
        <fullName evidence="5">Transmembrane protein</fullName>
    </recommendedName>
</protein>